<dbReference type="InterPro" id="IPR017850">
    <property type="entry name" value="Alkaline_phosphatase_core_sf"/>
</dbReference>
<keyword evidence="1" id="KW-1133">Transmembrane helix</keyword>
<dbReference type="Gene3D" id="3.40.720.10">
    <property type="entry name" value="Alkaline Phosphatase, subunit A"/>
    <property type="match status" value="1"/>
</dbReference>
<feature type="transmembrane region" description="Helical" evidence="1">
    <location>
        <begin position="27"/>
        <end position="46"/>
    </location>
</feature>
<dbReference type="Proteomes" id="UP001634394">
    <property type="component" value="Unassembled WGS sequence"/>
</dbReference>
<evidence type="ECO:0008006" key="4">
    <source>
        <dbReference type="Google" id="ProtNLM"/>
    </source>
</evidence>
<dbReference type="SUPFAM" id="SSF53649">
    <property type="entry name" value="Alkaline phosphatase-like"/>
    <property type="match status" value="1"/>
</dbReference>
<dbReference type="EMBL" id="JBJQND010000002">
    <property type="protein sequence ID" value="KAL3886603.1"/>
    <property type="molecule type" value="Genomic_DNA"/>
</dbReference>
<keyword evidence="1" id="KW-0812">Transmembrane</keyword>
<proteinExistence type="predicted"/>
<organism evidence="2 3">
    <name type="scientific">Sinanodonta woodiana</name>
    <name type="common">Chinese pond mussel</name>
    <name type="synonym">Anodonta woodiana</name>
    <dbReference type="NCBI Taxonomy" id="1069815"/>
    <lineage>
        <taxon>Eukaryota</taxon>
        <taxon>Metazoa</taxon>
        <taxon>Spiralia</taxon>
        <taxon>Lophotrochozoa</taxon>
        <taxon>Mollusca</taxon>
        <taxon>Bivalvia</taxon>
        <taxon>Autobranchia</taxon>
        <taxon>Heteroconchia</taxon>
        <taxon>Palaeoheterodonta</taxon>
        <taxon>Unionida</taxon>
        <taxon>Unionoidea</taxon>
        <taxon>Unionidae</taxon>
        <taxon>Unioninae</taxon>
        <taxon>Sinanodonta</taxon>
    </lineage>
</organism>
<comment type="caution">
    <text evidence="2">The sequence shown here is derived from an EMBL/GenBank/DDBJ whole genome shotgun (WGS) entry which is preliminary data.</text>
</comment>
<sequence>MAKLSWHDQGRLIMITTLKCRNNKRKLIFIILLGIMFLIISSYSQYGFQAINNWYYLNQQPCKIPDLNPWDISLSNYIKQTESKCPILPPLMFVDHKGYLNFNQTSARRYGIRTADLQCKYAVVQRNGDDDVIFEPEKAIVLPIFIPGRFYRVQCKHQTGIIAYDFVHMNAEYLESSFENIVTSEDNETYSIIFVGIDSASHSHVLRNLPLTYKYLTNELHMYDFKGYMKVGMNTFPNLCPLLTGKSESEFPFYLKLMKMDSLPLLWKEKEFRSHVTFFLEDRPEIALFNFIKRGFVDPPTSYYFRPMSLAMAKFTPVIVSPLPEVTSECYGNLHQYDIVLEFFRRFLEKFRNKLRFAFFWNNQLSHESYTSLWQGDRPLLEFFQFLKNRGHLNNSILIVLSDHGYRLGGLSTTYIGRLENNLPFLSIYVPESLKRRFPWIHSNLMENSNRLVTVYDIHKTVSDISKKRFVYKKDGPVNSQRTARNLFHPIPKERTCVDAGIEDNFCTCQENIELEPSHLKTALLGKHIVDNINNLLEKFNTSCHELKLTRVADARVIYRSQETDLSVWDTFKHFLYPPERDYTGRYTLTVETVPGFGLFEGVVVYEEFRDSADTFVKTSMNVIGKPSRINRYGNQSHCIDDKFLKQYCYCKI</sequence>
<accession>A0ABD3XNS6</accession>
<keyword evidence="1" id="KW-0472">Membrane</keyword>
<dbReference type="AlphaFoldDB" id="A0ABD3XNS6"/>
<dbReference type="PANTHER" id="PTHR10974:SF6">
    <property type="entry name" value="PROTEIN CBG19234"/>
    <property type="match status" value="1"/>
</dbReference>
<reference evidence="2 3" key="1">
    <citation type="submission" date="2024-11" db="EMBL/GenBank/DDBJ databases">
        <title>Chromosome-level genome assembly of the freshwater bivalve Anodonta woodiana.</title>
        <authorList>
            <person name="Chen X."/>
        </authorList>
    </citation>
    <scope>NUCLEOTIDE SEQUENCE [LARGE SCALE GENOMIC DNA]</scope>
    <source>
        <strain evidence="2">MN2024</strain>
        <tissue evidence="2">Gills</tissue>
    </source>
</reference>
<dbReference type="FunFam" id="3.40.720.10:FF:000017">
    <property type="entry name" value="Predicted protein"/>
    <property type="match status" value="1"/>
</dbReference>
<dbReference type="Pfam" id="PF02995">
    <property type="entry name" value="DUF229"/>
    <property type="match status" value="1"/>
</dbReference>
<keyword evidence="3" id="KW-1185">Reference proteome</keyword>
<gene>
    <name evidence="2" type="ORF">ACJMK2_026587</name>
</gene>
<dbReference type="InterPro" id="IPR004245">
    <property type="entry name" value="DUF229"/>
</dbReference>
<dbReference type="CDD" id="cd16021">
    <property type="entry name" value="ALP_like"/>
    <property type="match status" value="1"/>
</dbReference>
<evidence type="ECO:0000313" key="3">
    <source>
        <dbReference type="Proteomes" id="UP001634394"/>
    </source>
</evidence>
<dbReference type="PANTHER" id="PTHR10974">
    <property type="entry name" value="FI08016P-RELATED"/>
    <property type="match status" value="1"/>
</dbReference>
<evidence type="ECO:0000313" key="2">
    <source>
        <dbReference type="EMBL" id="KAL3886603.1"/>
    </source>
</evidence>
<protein>
    <recommendedName>
        <fullName evidence="4">DUF229 domain containing protein</fullName>
    </recommendedName>
</protein>
<name>A0ABD3XNS6_SINWO</name>
<evidence type="ECO:0000256" key="1">
    <source>
        <dbReference type="SAM" id="Phobius"/>
    </source>
</evidence>